<organism evidence="4">
    <name type="scientific">Myoviridae sp. ctRci5</name>
    <dbReference type="NCBI Taxonomy" id="2825105"/>
    <lineage>
        <taxon>Viruses</taxon>
        <taxon>Duplodnaviria</taxon>
        <taxon>Heunggongvirae</taxon>
        <taxon>Uroviricota</taxon>
        <taxon>Caudoviricetes</taxon>
    </lineage>
</organism>
<dbReference type="PANTHER" id="PTHR10302">
    <property type="entry name" value="SINGLE-STRANDED DNA-BINDING PROTEIN"/>
    <property type="match status" value="1"/>
</dbReference>
<evidence type="ECO:0000256" key="3">
    <source>
        <dbReference type="SAM" id="MobiDB-lite"/>
    </source>
</evidence>
<dbReference type="SUPFAM" id="SSF50249">
    <property type="entry name" value="Nucleic acid-binding proteins"/>
    <property type="match status" value="1"/>
</dbReference>
<proteinExistence type="inferred from homology"/>
<dbReference type="GO" id="GO:0006260">
    <property type="term" value="P:DNA replication"/>
    <property type="evidence" value="ECO:0007669"/>
    <property type="project" value="InterPro"/>
</dbReference>
<feature type="region of interest" description="Disordered" evidence="3">
    <location>
        <begin position="108"/>
        <end position="154"/>
    </location>
</feature>
<dbReference type="PIRSF" id="PIRSF002070">
    <property type="entry name" value="SSB"/>
    <property type="match status" value="1"/>
</dbReference>
<dbReference type="Pfam" id="PF00436">
    <property type="entry name" value="SSB"/>
    <property type="match status" value="1"/>
</dbReference>
<dbReference type="EMBL" id="BK016208">
    <property type="protein sequence ID" value="DAG02285.1"/>
    <property type="molecule type" value="Genomic_DNA"/>
</dbReference>
<dbReference type="NCBIfam" id="TIGR00621">
    <property type="entry name" value="ssb"/>
    <property type="match status" value="1"/>
</dbReference>
<keyword evidence="1 2" id="KW-0238">DNA-binding</keyword>
<dbReference type="InterPro" id="IPR012340">
    <property type="entry name" value="NA-bd_OB-fold"/>
</dbReference>
<evidence type="ECO:0000313" key="4">
    <source>
        <dbReference type="EMBL" id="DAG02285.1"/>
    </source>
</evidence>
<evidence type="ECO:0000256" key="2">
    <source>
        <dbReference type="PIRNR" id="PIRNR002070"/>
    </source>
</evidence>
<evidence type="ECO:0000256" key="1">
    <source>
        <dbReference type="ARBA" id="ARBA00023125"/>
    </source>
</evidence>
<dbReference type="GO" id="GO:0009295">
    <property type="term" value="C:nucleoid"/>
    <property type="evidence" value="ECO:0007669"/>
    <property type="project" value="TreeGrafter"/>
</dbReference>
<feature type="compositionally biased region" description="Pro residues" evidence="3">
    <location>
        <begin position="128"/>
        <end position="144"/>
    </location>
</feature>
<name>A0A8S5V6H7_9CAUD</name>
<sequence length="154" mass="17612">MAGVNKVIILGNLGNGPEMRYMPNGEPVANLSIATSETWNDKNTGEKREKTEWHRVVAYRRTAEIIGQYTRKGSKLYVEGKLQTRKWTDNNGVDRYITEIIADSVQLLDSRRDDQGGYQQQDYQQQRPQPPRHPQDGNPPPNPSPQTFDDDIPF</sequence>
<protein>
    <recommendedName>
        <fullName evidence="2">Single-stranded DNA-binding protein</fullName>
    </recommendedName>
</protein>
<dbReference type="GO" id="GO:0003697">
    <property type="term" value="F:single-stranded DNA binding"/>
    <property type="evidence" value="ECO:0007669"/>
    <property type="project" value="InterPro"/>
</dbReference>
<reference evidence="4" key="1">
    <citation type="journal article" date="2021" name="Proc. Natl. Acad. Sci. U.S.A.">
        <title>A Catalog of Tens of Thousands of Viruses from Human Metagenomes Reveals Hidden Associations with Chronic Diseases.</title>
        <authorList>
            <person name="Tisza M.J."/>
            <person name="Buck C.B."/>
        </authorList>
    </citation>
    <scope>NUCLEOTIDE SEQUENCE</scope>
    <source>
        <strain evidence="4">CtRci5</strain>
    </source>
</reference>
<dbReference type="PANTHER" id="PTHR10302:SF27">
    <property type="entry name" value="SINGLE-STRANDED DNA-BINDING PROTEIN"/>
    <property type="match status" value="1"/>
</dbReference>
<dbReference type="InterPro" id="IPR011344">
    <property type="entry name" value="ssDNA-bd"/>
</dbReference>
<accession>A0A8S5V6H7</accession>
<dbReference type="CDD" id="cd04496">
    <property type="entry name" value="SSB_OBF"/>
    <property type="match status" value="1"/>
</dbReference>
<dbReference type="InterPro" id="IPR000424">
    <property type="entry name" value="Primosome_PriB/ssb"/>
</dbReference>
<dbReference type="Gene3D" id="2.40.50.140">
    <property type="entry name" value="Nucleic acid-binding proteins"/>
    <property type="match status" value="1"/>
</dbReference>
<dbReference type="PROSITE" id="PS50935">
    <property type="entry name" value="SSB"/>
    <property type="match status" value="1"/>
</dbReference>
<feature type="compositionally biased region" description="Low complexity" evidence="3">
    <location>
        <begin position="116"/>
        <end position="127"/>
    </location>
</feature>
<dbReference type="HAMAP" id="MF_00984">
    <property type="entry name" value="SSB"/>
    <property type="match status" value="1"/>
</dbReference>